<evidence type="ECO:0000256" key="7">
    <source>
        <dbReference type="ARBA" id="ARBA00047989"/>
    </source>
</evidence>
<evidence type="ECO:0000256" key="8">
    <source>
        <dbReference type="ARBA" id="ARBA00048968"/>
    </source>
</evidence>
<evidence type="ECO:0008006" key="12">
    <source>
        <dbReference type="Google" id="ProtNLM"/>
    </source>
</evidence>
<evidence type="ECO:0000313" key="11">
    <source>
        <dbReference type="Proteomes" id="UP000237350"/>
    </source>
</evidence>
<comment type="catalytic activity">
    <reaction evidence="1">
        <text>inosine + phosphate = alpha-D-ribose 1-phosphate + hypoxanthine</text>
        <dbReference type="Rhea" id="RHEA:27646"/>
        <dbReference type="ChEBI" id="CHEBI:17368"/>
        <dbReference type="ChEBI" id="CHEBI:17596"/>
        <dbReference type="ChEBI" id="CHEBI:43474"/>
        <dbReference type="ChEBI" id="CHEBI:57720"/>
        <dbReference type="EC" id="2.4.2.1"/>
    </reaction>
    <physiologicalReaction direction="left-to-right" evidence="1">
        <dbReference type="Rhea" id="RHEA:27647"/>
    </physiologicalReaction>
</comment>
<dbReference type="AlphaFoldDB" id="A0A2S4JWS8"/>
<keyword evidence="6" id="KW-0862">Zinc</keyword>
<comment type="catalytic activity">
    <reaction evidence="9">
        <text>S-methyl-5'-thioadenosine + phosphate = 5-(methylsulfanyl)-alpha-D-ribose 1-phosphate + adenine</text>
        <dbReference type="Rhea" id="RHEA:11852"/>
        <dbReference type="ChEBI" id="CHEBI:16708"/>
        <dbReference type="ChEBI" id="CHEBI:17509"/>
        <dbReference type="ChEBI" id="CHEBI:43474"/>
        <dbReference type="ChEBI" id="CHEBI:58533"/>
        <dbReference type="EC" id="2.4.2.28"/>
    </reaction>
    <physiologicalReaction direction="left-to-right" evidence="9">
        <dbReference type="Rhea" id="RHEA:11853"/>
    </physiologicalReaction>
</comment>
<dbReference type="PANTHER" id="PTHR30616">
    <property type="entry name" value="UNCHARACTERIZED PROTEIN YFIH"/>
    <property type="match status" value="1"/>
</dbReference>
<comment type="similarity">
    <text evidence="2">Belongs to the purine nucleoside phosphorylase YfiH/LACC1 family.</text>
</comment>
<organism evidence="10 11">
    <name type="scientific">Alkalispirochaeta sphaeroplastigenens</name>
    <dbReference type="NCBI Taxonomy" id="1187066"/>
    <lineage>
        <taxon>Bacteria</taxon>
        <taxon>Pseudomonadati</taxon>
        <taxon>Spirochaetota</taxon>
        <taxon>Spirochaetia</taxon>
        <taxon>Spirochaetales</taxon>
        <taxon>Spirochaetaceae</taxon>
        <taxon>Alkalispirochaeta</taxon>
    </lineage>
</organism>
<evidence type="ECO:0000256" key="2">
    <source>
        <dbReference type="ARBA" id="ARBA00007353"/>
    </source>
</evidence>
<keyword evidence="4" id="KW-0479">Metal-binding</keyword>
<comment type="caution">
    <text evidence="10">The sequence shown here is derived from an EMBL/GenBank/DDBJ whole genome shotgun (WGS) entry which is preliminary data.</text>
</comment>
<evidence type="ECO:0000256" key="9">
    <source>
        <dbReference type="ARBA" id="ARBA00049893"/>
    </source>
</evidence>
<dbReference type="RefSeq" id="WP_181015367.1">
    <property type="nucleotide sequence ID" value="NZ_LPWH01000051.1"/>
</dbReference>
<keyword evidence="11" id="KW-1185">Reference proteome</keyword>
<name>A0A2S4JWS8_9SPIO</name>
<comment type="catalytic activity">
    <reaction evidence="7">
        <text>adenosine + H2O + H(+) = inosine + NH4(+)</text>
        <dbReference type="Rhea" id="RHEA:24408"/>
        <dbReference type="ChEBI" id="CHEBI:15377"/>
        <dbReference type="ChEBI" id="CHEBI:15378"/>
        <dbReference type="ChEBI" id="CHEBI:16335"/>
        <dbReference type="ChEBI" id="CHEBI:17596"/>
        <dbReference type="ChEBI" id="CHEBI:28938"/>
        <dbReference type="EC" id="3.5.4.4"/>
    </reaction>
    <physiologicalReaction direction="left-to-right" evidence="7">
        <dbReference type="Rhea" id="RHEA:24409"/>
    </physiologicalReaction>
</comment>
<dbReference type="PANTHER" id="PTHR30616:SF2">
    <property type="entry name" value="PURINE NUCLEOSIDE PHOSPHORYLASE LACC1"/>
    <property type="match status" value="1"/>
</dbReference>
<proteinExistence type="inferred from homology"/>
<dbReference type="InterPro" id="IPR038371">
    <property type="entry name" value="Cu_polyphenol_OxRdtase_sf"/>
</dbReference>
<dbReference type="CDD" id="cd16833">
    <property type="entry name" value="YfiH"/>
    <property type="match status" value="1"/>
</dbReference>
<dbReference type="GO" id="GO:0017061">
    <property type="term" value="F:S-methyl-5-thioadenosine phosphorylase activity"/>
    <property type="evidence" value="ECO:0007669"/>
    <property type="project" value="UniProtKB-EC"/>
</dbReference>
<dbReference type="SUPFAM" id="SSF64438">
    <property type="entry name" value="CNF1/YfiH-like putative cysteine hydrolases"/>
    <property type="match status" value="1"/>
</dbReference>
<dbReference type="Gene3D" id="3.60.140.10">
    <property type="entry name" value="CNF1/YfiH-like putative cysteine hydrolases"/>
    <property type="match status" value="1"/>
</dbReference>
<evidence type="ECO:0000256" key="6">
    <source>
        <dbReference type="ARBA" id="ARBA00022833"/>
    </source>
</evidence>
<evidence type="ECO:0000256" key="3">
    <source>
        <dbReference type="ARBA" id="ARBA00022679"/>
    </source>
</evidence>
<dbReference type="Proteomes" id="UP000237350">
    <property type="component" value="Unassembled WGS sequence"/>
</dbReference>
<sequence>MIGEENRGYLRFRQDDLEIITTTREAGTLLYRAGQAGVDHAATGGAAVDDTVVDENYRRLGETLGIPRERMVRVVLDHGCAIFEADRSAGGEGVSSDRQNLGGFDALVTGERNLYLGITTADCFPVILADRQRGLVGLAHCGWRGIALRLEALLFRKMLSLGAQPRDIRAVYGPGICPDCYVQNDPLLKRVFRDDLGCPSAVIPRRDGCYGIDLKEASRKNLLEAGFPGEILETGICNACDPRFFSVRREGAGTGRMLTLAALRGPGGSGAPRSAR</sequence>
<evidence type="ECO:0000256" key="5">
    <source>
        <dbReference type="ARBA" id="ARBA00022801"/>
    </source>
</evidence>
<protein>
    <recommendedName>
        <fullName evidence="12">Purine nucleoside phosphorylase</fullName>
    </recommendedName>
</protein>
<dbReference type="Pfam" id="PF02578">
    <property type="entry name" value="Cu-oxidase_4"/>
    <property type="match status" value="1"/>
</dbReference>
<accession>A0A2S4JWS8</accession>
<dbReference type="GO" id="GO:0005507">
    <property type="term" value="F:copper ion binding"/>
    <property type="evidence" value="ECO:0007669"/>
    <property type="project" value="TreeGrafter"/>
</dbReference>
<reference evidence="11" key="1">
    <citation type="submission" date="2015-12" db="EMBL/GenBank/DDBJ databases">
        <authorList>
            <person name="Lodha T.D."/>
            <person name="Chintalapati S."/>
            <person name="Chintalapati V.R."/>
            <person name="Sravanthi T."/>
        </authorList>
    </citation>
    <scope>NUCLEOTIDE SEQUENCE [LARGE SCALE GENOMIC DNA]</scope>
    <source>
        <strain evidence="11">JC133</strain>
    </source>
</reference>
<comment type="catalytic activity">
    <reaction evidence="8">
        <text>adenosine + phosphate = alpha-D-ribose 1-phosphate + adenine</text>
        <dbReference type="Rhea" id="RHEA:27642"/>
        <dbReference type="ChEBI" id="CHEBI:16335"/>
        <dbReference type="ChEBI" id="CHEBI:16708"/>
        <dbReference type="ChEBI" id="CHEBI:43474"/>
        <dbReference type="ChEBI" id="CHEBI:57720"/>
        <dbReference type="EC" id="2.4.2.1"/>
    </reaction>
    <physiologicalReaction direction="left-to-right" evidence="8">
        <dbReference type="Rhea" id="RHEA:27643"/>
    </physiologicalReaction>
</comment>
<gene>
    <name evidence="10" type="ORF">AU468_04585</name>
</gene>
<keyword evidence="3" id="KW-0808">Transferase</keyword>
<evidence type="ECO:0000256" key="1">
    <source>
        <dbReference type="ARBA" id="ARBA00000553"/>
    </source>
</evidence>
<dbReference type="InterPro" id="IPR003730">
    <property type="entry name" value="Cu_polyphenol_OxRdtase"/>
</dbReference>
<dbReference type="GO" id="GO:0016787">
    <property type="term" value="F:hydrolase activity"/>
    <property type="evidence" value="ECO:0007669"/>
    <property type="project" value="UniProtKB-KW"/>
</dbReference>
<dbReference type="EMBL" id="LPWH01000051">
    <property type="protein sequence ID" value="POR03946.1"/>
    <property type="molecule type" value="Genomic_DNA"/>
</dbReference>
<evidence type="ECO:0000256" key="4">
    <source>
        <dbReference type="ARBA" id="ARBA00022723"/>
    </source>
</evidence>
<evidence type="ECO:0000313" key="10">
    <source>
        <dbReference type="EMBL" id="POR03946.1"/>
    </source>
</evidence>
<keyword evidence="5" id="KW-0378">Hydrolase</keyword>
<dbReference type="InterPro" id="IPR011324">
    <property type="entry name" value="Cytotoxic_necrot_fac-like_cat"/>
</dbReference>